<dbReference type="Gene3D" id="3.30.420.10">
    <property type="entry name" value="Ribonuclease H-like superfamily/Ribonuclease H"/>
    <property type="match status" value="1"/>
</dbReference>
<evidence type="ECO:0000256" key="1">
    <source>
        <dbReference type="SAM" id="Phobius"/>
    </source>
</evidence>
<organism evidence="2 3">
    <name type="scientific">Habropoda laboriosa</name>
    <dbReference type="NCBI Taxonomy" id="597456"/>
    <lineage>
        <taxon>Eukaryota</taxon>
        <taxon>Metazoa</taxon>
        <taxon>Ecdysozoa</taxon>
        <taxon>Arthropoda</taxon>
        <taxon>Hexapoda</taxon>
        <taxon>Insecta</taxon>
        <taxon>Pterygota</taxon>
        <taxon>Neoptera</taxon>
        <taxon>Endopterygota</taxon>
        <taxon>Hymenoptera</taxon>
        <taxon>Apocrita</taxon>
        <taxon>Aculeata</taxon>
        <taxon>Apoidea</taxon>
        <taxon>Anthophila</taxon>
        <taxon>Apidae</taxon>
        <taxon>Habropoda</taxon>
    </lineage>
</organism>
<name>A0A0L7R424_9HYME</name>
<sequence length="109" mass="13164">MVYQDRLVKFVVPRPFKIRDQKGCLPPLKIVHRKPKHTRSRGSVEKVHQDTENILSTWVQDENTNKWNKGLRFAQLENRAYHSRIKRTLYKVLFGYKIKLVWVLLYLKM</sequence>
<keyword evidence="1" id="KW-0812">Transmembrane</keyword>
<reference evidence="2 3" key="1">
    <citation type="submission" date="2015-07" db="EMBL/GenBank/DDBJ databases">
        <title>The genome of Habropoda laboriosa.</title>
        <authorList>
            <person name="Pan H."/>
            <person name="Kapheim K."/>
        </authorList>
    </citation>
    <scope>NUCLEOTIDE SEQUENCE [LARGE SCALE GENOMIC DNA]</scope>
    <source>
        <strain evidence="2">0110345459</strain>
    </source>
</reference>
<feature type="transmembrane region" description="Helical" evidence="1">
    <location>
        <begin position="88"/>
        <end position="107"/>
    </location>
</feature>
<dbReference type="STRING" id="597456.A0A0L7R424"/>
<dbReference type="AlphaFoldDB" id="A0A0L7R424"/>
<dbReference type="EMBL" id="KQ414659">
    <property type="protein sequence ID" value="KOC65627.1"/>
    <property type="molecule type" value="Genomic_DNA"/>
</dbReference>
<keyword evidence="1" id="KW-1133">Transmembrane helix</keyword>
<protein>
    <submittedName>
        <fullName evidence="2">KRAB-A domain-containing protein 2</fullName>
    </submittedName>
</protein>
<proteinExistence type="predicted"/>
<dbReference type="Proteomes" id="UP000053825">
    <property type="component" value="Unassembled WGS sequence"/>
</dbReference>
<evidence type="ECO:0000313" key="2">
    <source>
        <dbReference type="EMBL" id="KOC65627.1"/>
    </source>
</evidence>
<accession>A0A0L7R424</accession>
<dbReference type="GO" id="GO:0003676">
    <property type="term" value="F:nucleic acid binding"/>
    <property type="evidence" value="ECO:0007669"/>
    <property type="project" value="InterPro"/>
</dbReference>
<gene>
    <name evidence="2" type="ORF">WH47_01662</name>
</gene>
<evidence type="ECO:0000313" key="3">
    <source>
        <dbReference type="Proteomes" id="UP000053825"/>
    </source>
</evidence>
<dbReference type="InterPro" id="IPR036397">
    <property type="entry name" value="RNaseH_sf"/>
</dbReference>
<keyword evidence="1" id="KW-0472">Membrane</keyword>
<keyword evidence="3" id="KW-1185">Reference proteome</keyword>